<dbReference type="NCBIfam" id="TIGR00096">
    <property type="entry name" value="16S rRNA (cytidine(1402)-2'-O)-methyltransferase"/>
    <property type="match status" value="1"/>
</dbReference>
<dbReference type="InterPro" id="IPR014776">
    <property type="entry name" value="4pyrrole_Mease_sub2"/>
</dbReference>
<evidence type="ECO:0000313" key="8">
    <source>
        <dbReference type="EMBL" id="TDX17465.1"/>
    </source>
</evidence>
<evidence type="ECO:0000256" key="3">
    <source>
        <dbReference type="ARBA" id="ARBA00022603"/>
    </source>
</evidence>
<keyword evidence="3 6" id="KW-0489">Methyltransferase</keyword>
<comment type="similarity">
    <text evidence="6">Belongs to the methyltransferase superfamily. RsmI family.</text>
</comment>
<comment type="caution">
    <text evidence="8">The sequence shown here is derived from an EMBL/GenBank/DDBJ whole genome shotgun (WGS) entry which is preliminary data.</text>
</comment>
<keyword evidence="1 6" id="KW-0963">Cytoplasm</keyword>
<keyword evidence="4 6" id="KW-0808">Transferase</keyword>
<dbReference type="GO" id="GO:0070677">
    <property type="term" value="F:rRNA (cytosine-2'-O-)-methyltransferase activity"/>
    <property type="evidence" value="ECO:0007669"/>
    <property type="project" value="UniProtKB-UniRule"/>
</dbReference>
<dbReference type="Proteomes" id="UP000294817">
    <property type="component" value="Unassembled WGS sequence"/>
</dbReference>
<dbReference type="PANTHER" id="PTHR46111">
    <property type="entry name" value="RIBOSOMAL RNA SMALL SUBUNIT METHYLTRANSFERASE I"/>
    <property type="match status" value="1"/>
</dbReference>
<dbReference type="SUPFAM" id="SSF53790">
    <property type="entry name" value="Tetrapyrrole methylase"/>
    <property type="match status" value="1"/>
</dbReference>
<dbReference type="RefSeq" id="WP_103876623.1">
    <property type="nucleotide sequence ID" value="NZ_SODZ01000001.1"/>
</dbReference>
<sequence>MGKLILVGTPIGNFEDISLRALKTLEEADLILTEDKRVTLKLINHFELGKKELFTFNEANSEKTMDTVLSLIESHNITALVSDAGMPVLADPGFNLVQRCWENSIKIDVVPGPSALTSALAVSGFPASKFLFLGFLPRGKKLRRLLREIKGFEYPIVFFESPNRIIKTLQEILDNFGEIEVFVAREMTKLYQEFFKGKISEGIKFFESKDQVKGELTVVIFPTRRI</sequence>
<dbReference type="AlphaFoldDB" id="A0A4R8F2N3"/>
<dbReference type="InterPro" id="IPR000878">
    <property type="entry name" value="4pyrrol_Mease"/>
</dbReference>
<comment type="catalytic activity">
    <reaction evidence="6">
        <text>cytidine(1402) in 16S rRNA + S-adenosyl-L-methionine = 2'-O-methylcytidine(1402) in 16S rRNA + S-adenosyl-L-homocysteine + H(+)</text>
        <dbReference type="Rhea" id="RHEA:42924"/>
        <dbReference type="Rhea" id="RHEA-COMP:10285"/>
        <dbReference type="Rhea" id="RHEA-COMP:10286"/>
        <dbReference type="ChEBI" id="CHEBI:15378"/>
        <dbReference type="ChEBI" id="CHEBI:57856"/>
        <dbReference type="ChEBI" id="CHEBI:59789"/>
        <dbReference type="ChEBI" id="CHEBI:74495"/>
        <dbReference type="ChEBI" id="CHEBI:82748"/>
        <dbReference type="EC" id="2.1.1.198"/>
    </reaction>
</comment>
<dbReference type="EMBL" id="SODZ01000001">
    <property type="protein sequence ID" value="TDX17465.1"/>
    <property type="molecule type" value="Genomic_DNA"/>
</dbReference>
<dbReference type="InterPro" id="IPR008189">
    <property type="entry name" value="rRNA_ssu_MeTfrase_I"/>
</dbReference>
<organism evidence="8 9">
    <name type="scientific">Petrotoga sibirica</name>
    <dbReference type="NCBI Taxonomy" id="156202"/>
    <lineage>
        <taxon>Bacteria</taxon>
        <taxon>Thermotogati</taxon>
        <taxon>Thermotogota</taxon>
        <taxon>Thermotogae</taxon>
        <taxon>Petrotogales</taxon>
        <taxon>Petrotogaceae</taxon>
        <taxon>Petrotoga</taxon>
    </lineage>
</organism>
<keyword evidence="2 6" id="KW-0698">rRNA processing</keyword>
<dbReference type="FunFam" id="3.30.950.10:FF:000002">
    <property type="entry name" value="Ribosomal RNA small subunit methyltransferase I"/>
    <property type="match status" value="1"/>
</dbReference>
<dbReference type="Pfam" id="PF00590">
    <property type="entry name" value="TP_methylase"/>
    <property type="match status" value="1"/>
</dbReference>
<comment type="function">
    <text evidence="6">Catalyzes the 2'-O-methylation of the ribose of cytidine 1402 (C1402) in 16S rRNA.</text>
</comment>
<name>A0A4R8F2N3_9BACT</name>
<comment type="subcellular location">
    <subcellularLocation>
        <location evidence="6">Cytoplasm</location>
    </subcellularLocation>
</comment>
<dbReference type="Gene3D" id="3.40.1010.10">
    <property type="entry name" value="Cobalt-precorrin-4 Transmethylase, Domain 1"/>
    <property type="match status" value="1"/>
</dbReference>
<accession>A0A4R8F2N3</accession>
<evidence type="ECO:0000256" key="6">
    <source>
        <dbReference type="HAMAP-Rule" id="MF_01877"/>
    </source>
</evidence>
<dbReference type="GO" id="GO:0005737">
    <property type="term" value="C:cytoplasm"/>
    <property type="evidence" value="ECO:0007669"/>
    <property type="project" value="UniProtKB-SubCell"/>
</dbReference>
<dbReference type="InterPro" id="IPR035996">
    <property type="entry name" value="4pyrrol_Methylase_sf"/>
</dbReference>
<proteinExistence type="inferred from homology"/>
<evidence type="ECO:0000256" key="1">
    <source>
        <dbReference type="ARBA" id="ARBA00022490"/>
    </source>
</evidence>
<evidence type="ECO:0000313" key="9">
    <source>
        <dbReference type="Proteomes" id="UP000294817"/>
    </source>
</evidence>
<protein>
    <recommendedName>
        <fullName evidence="6">Ribosomal RNA small subunit methyltransferase I</fullName>
        <ecNumber evidence="6">2.1.1.198</ecNumber>
    </recommendedName>
    <alternativeName>
        <fullName evidence="6">16S rRNA 2'-O-ribose C1402 methyltransferase</fullName>
    </alternativeName>
    <alternativeName>
        <fullName evidence="6">rRNA (cytidine-2'-O-)-methyltransferase RsmI</fullName>
    </alternativeName>
</protein>
<keyword evidence="5 6" id="KW-0949">S-adenosyl-L-methionine</keyword>
<evidence type="ECO:0000256" key="2">
    <source>
        <dbReference type="ARBA" id="ARBA00022552"/>
    </source>
</evidence>
<dbReference type="PIRSF" id="PIRSF005917">
    <property type="entry name" value="MTase_YraL"/>
    <property type="match status" value="1"/>
</dbReference>
<dbReference type="CDD" id="cd11648">
    <property type="entry name" value="RsmI"/>
    <property type="match status" value="1"/>
</dbReference>
<keyword evidence="9" id="KW-1185">Reference proteome</keyword>
<dbReference type="Gene3D" id="3.30.950.10">
    <property type="entry name" value="Methyltransferase, Cobalt-precorrin-4 Transmethylase, Domain 2"/>
    <property type="match status" value="1"/>
</dbReference>
<dbReference type="EC" id="2.1.1.198" evidence="6"/>
<gene>
    <name evidence="6" type="primary">rsmI</name>
    <name evidence="8" type="ORF">C8D74_101185</name>
</gene>
<reference evidence="8 9" key="1">
    <citation type="submission" date="2019-03" db="EMBL/GenBank/DDBJ databases">
        <title>Genomic Encyclopedia of Type Strains, Phase IV (KMG-IV): sequencing the most valuable type-strain genomes for metagenomic binning, comparative biology and taxonomic classification.</title>
        <authorList>
            <person name="Goeker M."/>
        </authorList>
    </citation>
    <scope>NUCLEOTIDE SEQUENCE [LARGE SCALE GENOMIC DNA]</scope>
    <source>
        <strain evidence="8 9">DSM 13575</strain>
    </source>
</reference>
<feature type="domain" description="Tetrapyrrole methylase" evidence="7">
    <location>
        <begin position="3"/>
        <end position="201"/>
    </location>
</feature>
<evidence type="ECO:0000259" key="7">
    <source>
        <dbReference type="Pfam" id="PF00590"/>
    </source>
</evidence>
<evidence type="ECO:0000256" key="4">
    <source>
        <dbReference type="ARBA" id="ARBA00022679"/>
    </source>
</evidence>
<dbReference type="HAMAP" id="MF_01877">
    <property type="entry name" value="16SrRNA_methyltr_I"/>
    <property type="match status" value="1"/>
</dbReference>
<evidence type="ECO:0000256" key="5">
    <source>
        <dbReference type="ARBA" id="ARBA00022691"/>
    </source>
</evidence>
<dbReference type="InterPro" id="IPR014777">
    <property type="entry name" value="4pyrrole_Mease_sub1"/>
</dbReference>
<dbReference type="PANTHER" id="PTHR46111:SF1">
    <property type="entry name" value="RIBOSOMAL RNA SMALL SUBUNIT METHYLTRANSFERASE I"/>
    <property type="match status" value="1"/>
</dbReference>